<dbReference type="KEGG" id="lfi:LFML04_2446"/>
<evidence type="ECO:0000259" key="1">
    <source>
        <dbReference type="Pfam" id="PF01656"/>
    </source>
</evidence>
<dbReference type="InterPro" id="IPR027417">
    <property type="entry name" value="P-loop_NTPase"/>
</dbReference>
<dbReference type="EMBL" id="CP002919">
    <property type="protein sequence ID" value="AFS54635.1"/>
    <property type="molecule type" value="Genomic_DNA"/>
</dbReference>
<evidence type="ECO:0000313" key="3">
    <source>
        <dbReference type="Proteomes" id="UP000006177"/>
    </source>
</evidence>
<organism evidence="2 3">
    <name type="scientific">Leptospirillum ferriphilum (strain ML-04)</name>
    <dbReference type="NCBI Taxonomy" id="1048260"/>
    <lineage>
        <taxon>Bacteria</taxon>
        <taxon>Pseudomonadati</taxon>
        <taxon>Nitrospirota</taxon>
        <taxon>Nitrospiria</taxon>
        <taxon>Nitrospirales</taxon>
        <taxon>Nitrospiraceae</taxon>
        <taxon>Leptospirillum</taxon>
    </lineage>
</organism>
<dbReference type="Proteomes" id="UP000006177">
    <property type="component" value="Chromosome"/>
</dbReference>
<dbReference type="Gene3D" id="3.40.50.300">
    <property type="entry name" value="P-loop containing nucleotide triphosphate hydrolases"/>
    <property type="match status" value="1"/>
</dbReference>
<gene>
    <name evidence="2" type="ordered locus">LFML04_2446</name>
</gene>
<dbReference type="PATRIC" id="fig|1048260.3.peg.2661"/>
<dbReference type="RefSeq" id="WP_014962138.1">
    <property type="nucleotide sequence ID" value="NC_018649.1"/>
</dbReference>
<feature type="domain" description="CobQ/CobB/MinD/ParA nucleotide binding" evidence="1">
    <location>
        <begin position="5"/>
        <end position="150"/>
    </location>
</feature>
<dbReference type="STRING" id="1048260.LFML04_2446"/>
<reference evidence="2 3" key="1">
    <citation type="journal article" date="2011" name="J. Microbiol.">
        <title>Complete genome of Leptospirillum ferriphilum ML-04 provides insight into its physiology and environmental adaptation.</title>
        <authorList>
            <person name="Mi S."/>
            <person name="Song J."/>
            <person name="Lin J."/>
            <person name="Che Y."/>
            <person name="Zheng H."/>
            <person name="Lin J."/>
        </authorList>
    </citation>
    <scope>NUCLEOTIDE SEQUENCE [LARGE SCALE GENOMIC DNA]</scope>
    <source>
        <strain evidence="2 3">ML-04</strain>
    </source>
</reference>
<dbReference type="HOGENOM" id="CLU_095602_0_0_0"/>
<dbReference type="SUPFAM" id="SSF52540">
    <property type="entry name" value="P-loop containing nucleoside triphosphate hydrolases"/>
    <property type="match status" value="1"/>
</dbReference>
<protein>
    <recommendedName>
        <fullName evidence="1">CobQ/CobB/MinD/ParA nucleotide binding domain-containing protein</fullName>
    </recommendedName>
</protein>
<proteinExistence type="predicted"/>
<dbReference type="InterPro" id="IPR002586">
    <property type="entry name" value="CobQ/CobB/MinD/ParA_Nub-bd_dom"/>
</dbReference>
<dbReference type="AlphaFoldDB" id="J9ZD59"/>
<evidence type="ECO:0000313" key="2">
    <source>
        <dbReference type="EMBL" id="AFS54635.1"/>
    </source>
</evidence>
<dbReference type="Pfam" id="PF01656">
    <property type="entry name" value="CbiA"/>
    <property type="match status" value="1"/>
</dbReference>
<name>J9ZD59_LEPFM</name>
<accession>J9ZD59</accession>
<sequence length="239" mass="26572">MNKIIMIGGGKGGVGKSMVTMAMIDALLTDGENIIVVESDDSNPDIYKAVNELVPCEICNLDDQSGYITLGGIIEQGKKACIVVNTAARATSGIIEHSGILSDVAKELGRELIMLWPINRQRDSLELLKTFLDKAQGYSRTYTVINTYFGPEEKFARYFIPLTDAEQKDENRQPKLRERVTGTIIFPELNDLIADKLIDNRLALWTADKSGKLTLAERSALRQFREAAKKALETIYGKR</sequence>